<evidence type="ECO:0000313" key="5">
    <source>
        <dbReference type="EMBL" id="KAK2989401.1"/>
    </source>
</evidence>
<dbReference type="Gene3D" id="2.60.120.330">
    <property type="entry name" value="B-lactam Antibiotic, Isopenicillin N Synthase, Chain"/>
    <property type="match status" value="1"/>
</dbReference>
<evidence type="ECO:0000256" key="1">
    <source>
        <dbReference type="ARBA" id="ARBA00022723"/>
    </source>
</evidence>
<comment type="caution">
    <text evidence="5">The sequence shown here is derived from an EMBL/GenBank/DDBJ whole genome shotgun (WGS) entry which is preliminary data.</text>
</comment>
<evidence type="ECO:0000313" key="6">
    <source>
        <dbReference type="Proteomes" id="UP001187471"/>
    </source>
</evidence>
<sequence>MSQYDVESYPPLFRQPSIPFATGGVDPIEPTKQVLDSDDPLPTIDLQSINHIEKLSDACRDWGIFRLVNHGIPVTLLNHLHDHASKTFNLGFESKQALFTSPVAYFWGTPALTPAGVAIQRGPHAQSFNWVEGLNAPLSQLSLFKAEDSLLQSLRLLLEEYGNHQSRLARTIFEAMADNLKMSAEQSEGYLSPSTGLLRLYRYPRACSSVANQAWGMDVHTDSSVLSILYQHEVEGLQINRGDDTWLDVKPIPNTLVVHLGDMMQAISDDNYKSVKHRVKLDNRKERISIGYFVFPDENCVLHSSRYKPFTYADFRAQVQQDLKTIGFKVGLPKFRLAE</sequence>
<dbReference type="InterPro" id="IPR050231">
    <property type="entry name" value="Iron_ascorbate_oxido_reductase"/>
</dbReference>
<name>A0AA88UPA0_9ASTE</name>
<gene>
    <name evidence="5" type="ORF">RJ640_002411</name>
</gene>
<feature type="domain" description="Fe2OG dioxygenase" evidence="4">
    <location>
        <begin position="193"/>
        <end position="296"/>
    </location>
</feature>
<dbReference type="AlphaFoldDB" id="A0AA88UPA0"/>
<keyword evidence="2 3" id="KW-0408">Iron</keyword>
<reference evidence="5" key="1">
    <citation type="submission" date="2022-12" db="EMBL/GenBank/DDBJ databases">
        <title>Draft genome assemblies for two species of Escallonia (Escalloniales).</title>
        <authorList>
            <person name="Chanderbali A."/>
            <person name="Dervinis C."/>
            <person name="Anghel I."/>
            <person name="Soltis D."/>
            <person name="Soltis P."/>
            <person name="Zapata F."/>
        </authorList>
    </citation>
    <scope>NUCLEOTIDE SEQUENCE</scope>
    <source>
        <strain evidence="5">UCBG92.1500</strain>
        <tissue evidence="5">Leaf</tissue>
    </source>
</reference>
<dbReference type="InterPro" id="IPR044861">
    <property type="entry name" value="IPNS-like_FE2OG_OXY"/>
</dbReference>
<dbReference type="Proteomes" id="UP001187471">
    <property type="component" value="Unassembled WGS sequence"/>
</dbReference>
<accession>A0AA88UPA0</accession>
<dbReference type="GO" id="GO:0046872">
    <property type="term" value="F:metal ion binding"/>
    <property type="evidence" value="ECO:0007669"/>
    <property type="project" value="UniProtKB-KW"/>
</dbReference>
<evidence type="ECO:0000256" key="3">
    <source>
        <dbReference type="RuleBase" id="RU003682"/>
    </source>
</evidence>
<dbReference type="Pfam" id="PF14226">
    <property type="entry name" value="DIOX_N"/>
    <property type="match status" value="1"/>
</dbReference>
<dbReference type="InterPro" id="IPR026992">
    <property type="entry name" value="DIOX_N"/>
</dbReference>
<dbReference type="Pfam" id="PF03171">
    <property type="entry name" value="2OG-FeII_Oxy"/>
    <property type="match status" value="1"/>
</dbReference>
<dbReference type="InterPro" id="IPR027443">
    <property type="entry name" value="IPNS-like_sf"/>
</dbReference>
<dbReference type="GO" id="GO:0016705">
    <property type="term" value="F:oxidoreductase activity, acting on paired donors, with incorporation or reduction of molecular oxygen"/>
    <property type="evidence" value="ECO:0007669"/>
    <property type="project" value="UniProtKB-ARBA"/>
</dbReference>
<organism evidence="5 6">
    <name type="scientific">Escallonia rubra</name>
    <dbReference type="NCBI Taxonomy" id="112253"/>
    <lineage>
        <taxon>Eukaryota</taxon>
        <taxon>Viridiplantae</taxon>
        <taxon>Streptophyta</taxon>
        <taxon>Embryophyta</taxon>
        <taxon>Tracheophyta</taxon>
        <taxon>Spermatophyta</taxon>
        <taxon>Magnoliopsida</taxon>
        <taxon>eudicotyledons</taxon>
        <taxon>Gunneridae</taxon>
        <taxon>Pentapetalae</taxon>
        <taxon>asterids</taxon>
        <taxon>campanulids</taxon>
        <taxon>Escalloniales</taxon>
        <taxon>Escalloniaceae</taxon>
        <taxon>Escallonia</taxon>
    </lineage>
</organism>
<protein>
    <recommendedName>
        <fullName evidence="4">Fe2OG dioxygenase domain-containing protein</fullName>
    </recommendedName>
</protein>
<keyword evidence="3" id="KW-0560">Oxidoreductase</keyword>
<dbReference type="PROSITE" id="PS51471">
    <property type="entry name" value="FE2OG_OXY"/>
    <property type="match status" value="1"/>
</dbReference>
<dbReference type="EMBL" id="JAVXUO010000744">
    <property type="protein sequence ID" value="KAK2989401.1"/>
    <property type="molecule type" value="Genomic_DNA"/>
</dbReference>
<dbReference type="PRINTS" id="PR00682">
    <property type="entry name" value="IPNSYNTHASE"/>
</dbReference>
<proteinExistence type="inferred from homology"/>
<comment type="similarity">
    <text evidence="3">Belongs to the iron/ascorbate-dependent oxidoreductase family.</text>
</comment>
<keyword evidence="1 3" id="KW-0479">Metal-binding</keyword>
<evidence type="ECO:0000256" key="2">
    <source>
        <dbReference type="ARBA" id="ARBA00023004"/>
    </source>
</evidence>
<dbReference type="InterPro" id="IPR005123">
    <property type="entry name" value="Oxoglu/Fe-dep_dioxygenase_dom"/>
</dbReference>
<dbReference type="PANTHER" id="PTHR47990">
    <property type="entry name" value="2-OXOGLUTARATE (2OG) AND FE(II)-DEPENDENT OXYGENASE SUPERFAMILY PROTEIN-RELATED"/>
    <property type="match status" value="1"/>
</dbReference>
<evidence type="ECO:0000259" key="4">
    <source>
        <dbReference type="PROSITE" id="PS51471"/>
    </source>
</evidence>
<dbReference type="SUPFAM" id="SSF51197">
    <property type="entry name" value="Clavaminate synthase-like"/>
    <property type="match status" value="1"/>
</dbReference>
<keyword evidence="6" id="KW-1185">Reference proteome</keyword>